<accession>A0A838ZTQ2</accession>
<keyword evidence="2" id="KW-0547">Nucleotide-binding</keyword>
<dbReference type="RefSeq" id="WP_182043971.1">
    <property type="nucleotide sequence ID" value="NZ_JACDZE010000004.1"/>
</dbReference>
<organism evidence="2 3">
    <name type="scientific">Moheibacter lacus</name>
    <dbReference type="NCBI Taxonomy" id="2745851"/>
    <lineage>
        <taxon>Bacteria</taxon>
        <taxon>Pseudomonadati</taxon>
        <taxon>Bacteroidota</taxon>
        <taxon>Flavobacteriia</taxon>
        <taxon>Flavobacteriales</taxon>
        <taxon>Weeksellaceae</taxon>
        <taxon>Moheibacter</taxon>
    </lineage>
</organism>
<dbReference type="PROSITE" id="PS00675">
    <property type="entry name" value="SIGMA54_INTERACT_1"/>
    <property type="match status" value="1"/>
</dbReference>
<keyword evidence="2" id="KW-0067">ATP-binding</keyword>
<name>A0A838ZTQ2_9FLAO</name>
<dbReference type="PANTHER" id="PTHR30121">
    <property type="entry name" value="UNCHARACTERIZED PROTEIN YJGR-RELATED"/>
    <property type="match status" value="1"/>
</dbReference>
<reference evidence="2 3" key="1">
    <citation type="submission" date="2020-07" db="EMBL/GenBank/DDBJ databases">
        <title>Moheibacter lacus sp. nov., a member of the family Flavobacteriaceae isolated from freshwater lake sediment.</title>
        <authorList>
            <person name="Liu Y."/>
        </authorList>
    </citation>
    <scope>NUCLEOTIDE SEQUENCE [LARGE SCALE GENOMIC DNA]</scope>
    <source>
        <strain evidence="2 3">BDHS18</strain>
    </source>
</reference>
<dbReference type="InterPro" id="IPR027417">
    <property type="entry name" value="P-loop_NTPase"/>
</dbReference>
<dbReference type="InterPro" id="IPR003593">
    <property type="entry name" value="AAA+_ATPase"/>
</dbReference>
<dbReference type="PANTHER" id="PTHR30121:SF6">
    <property type="entry name" value="SLR6007 PROTEIN"/>
    <property type="match status" value="1"/>
</dbReference>
<dbReference type="InterPro" id="IPR025662">
    <property type="entry name" value="Sigma_54_int_dom_ATP-bd_1"/>
</dbReference>
<dbReference type="InterPro" id="IPR051162">
    <property type="entry name" value="T4SS_component"/>
</dbReference>
<evidence type="ECO:0000259" key="1">
    <source>
        <dbReference type="SMART" id="SM00382"/>
    </source>
</evidence>
<keyword evidence="3" id="KW-1185">Reference proteome</keyword>
<feature type="domain" description="AAA+ ATPase" evidence="1">
    <location>
        <begin position="211"/>
        <end position="546"/>
    </location>
</feature>
<dbReference type="EMBL" id="JACDZE010000004">
    <property type="protein sequence ID" value="MBA5630374.1"/>
    <property type="molecule type" value="Genomic_DNA"/>
</dbReference>
<dbReference type="InterPro" id="IPR002789">
    <property type="entry name" value="HerA_central"/>
</dbReference>
<evidence type="ECO:0000313" key="3">
    <source>
        <dbReference type="Proteomes" id="UP000552241"/>
    </source>
</evidence>
<evidence type="ECO:0000313" key="2">
    <source>
        <dbReference type="EMBL" id="MBA5630374.1"/>
    </source>
</evidence>
<dbReference type="Gene3D" id="3.40.50.300">
    <property type="entry name" value="P-loop containing nucleotide triphosphate hydrolases"/>
    <property type="match status" value="2"/>
</dbReference>
<sequence length="611" mass="69959">MTEVNNNISNNIEVAKPYHDINTPFSIDENGALAEYIINDPEKMPQLALGASILIRDRKTDGVSTNEYRDFWYAGRIIGLKAVSPFNPERTSMLYQEDSLMDPTLPLDSINGPHTHQPMVIQVALTRELSSIENKPREFMDSAIQRPPSGHSRLFFPKLTNENGDPSPTLKDILRVKSEGLNLGMIGFGNKPYGWNDKQFIEYKWDIDRLDNKHIFIVGESGSGKTVFLKNLAYEIRKHDSKNKVILTDVQGDISQLLFWDFVKNIPPSGWQPQVTDQEFENAKMVFGNFRLIVPMTKDSYAETEVASIIKLAQKRDVDVRRISLRFQDLDSPRDAEYLFRTSSDQAALLIEDLSEGLKSSGEPASLSRLQTAISRLLTRNTTPQITIPTNGVSYYRSTFEASKRALRSLEEYFDLDPIGLQEDKNPLDDFNFDGTTILYLDHLNHDERLMWEMQLVSWLYREKKKMKNTYVFFDEAHQIIPATKSSGSSSSAEVFSRLRSNFEKLAREGRKFRLNLVLSTQNPQDLHPIVPEQCPTRVVMKINPKNAQYAFLDKELAYVANSFSQGQFWIQSPFNGTPDWVRVHSIAPPVPHVSMEVFREEMMKKAKLEK</sequence>
<dbReference type="Proteomes" id="UP000552241">
    <property type="component" value="Unassembled WGS sequence"/>
</dbReference>
<proteinExistence type="predicted"/>
<dbReference type="GO" id="GO:0005524">
    <property type="term" value="F:ATP binding"/>
    <property type="evidence" value="ECO:0007669"/>
    <property type="project" value="UniProtKB-KW"/>
</dbReference>
<dbReference type="SUPFAM" id="SSF52540">
    <property type="entry name" value="P-loop containing nucleoside triphosphate hydrolases"/>
    <property type="match status" value="1"/>
</dbReference>
<dbReference type="SMART" id="SM00382">
    <property type="entry name" value="AAA"/>
    <property type="match status" value="1"/>
</dbReference>
<protein>
    <submittedName>
        <fullName evidence="2">ATP-binding protein</fullName>
    </submittedName>
</protein>
<gene>
    <name evidence="2" type="ORF">HU137_11375</name>
</gene>
<dbReference type="AlphaFoldDB" id="A0A838ZTQ2"/>
<dbReference type="Pfam" id="PF01935">
    <property type="entry name" value="DUF87"/>
    <property type="match status" value="1"/>
</dbReference>
<comment type="caution">
    <text evidence="2">The sequence shown here is derived from an EMBL/GenBank/DDBJ whole genome shotgun (WGS) entry which is preliminary data.</text>
</comment>